<protein>
    <recommendedName>
        <fullName evidence="3">BD-FAE-like domain-containing protein</fullName>
    </recommendedName>
</protein>
<accession>A0A212JX88</accession>
<keyword evidence="2" id="KW-0732">Signal</keyword>
<dbReference type="Pfam" id="PF20434">
    <property type="entry name" value="BD-FAE"/>
    <property type="match status" value="1"/>
</dbReference>
<feature type="domain" description="BD-FAE-like" evidence="3">
    <location>
        <begin position="79"/>
        <end position="282"/>
    </location>
</feature>
<feature type="chain" id="PRO_5013007595" description="BD-FAE-like domain-containing protein" evidence="2">
    <location>
        <begin position="20"/>
        <end position="333"/>
    </location>
</feature>
<dbReference type="SUPFAM" id="SSF53474">
    <property type="entry name" value="alpha/beta-Hydrolases"/>
    <property type="match status" value="1"/>
</dbReference>
<feature type="signal peptide" evidence="2">
    <location>
        <begin position="1"/>
        <end position="19"/>
    </location>
</feature>
<gene>
    <name evidence="4" type="ORF">KL86DYS1_30721</name>
</gene>
<dbReference type="InterPro" id="IPR029058">
    <property type="entry name" value="AB_hydrolase_fold"/>
</dbReference>
<evidence type="ECO:0000259" key="3">
    <source>
        <dbReference type="Pfam" id="PF20434"/>
    </source>
</evidence>
<dbReference type="RefSeq" id="WP_296942773.1">
    <property type="nucleotide sequence ID" value="NZ_LT599032.1"/>
</dbReference>
<dbReference type="GO" id="GO:0016787">
    <property type="term" value="F:hydrolase activity"/>
    <property type="evidence" value="ECO:0007669"/>
    <property type="project" value="UniProtKB-KW"/>
</dbReference>
<evidence type="ECO:0000256" key="2">
    <source>
        <dbReference type="SAM" id="SignalP"/>
    </source>
</evidence>
<evidence type="ECO:0000256" key="1">
    <source>
        <dbReference type="ARBA" id="ARBA00022801"/>
    </source>
</evidence>
<dbReference type="Gene3D" id="3.40.50.1820">
    <property type="entry name" value="alpha/beta hydrolase"/>
    <property type="match status" value="1"/>
</dbReference>
<dbReference type="AlphaFoldDB" id="A0A212JX88"/>
<sequence length="333" mass="37491">MRFYCTFIFFLCISAITQAQTVMIDGIPRDTLFTLHSAYTKALKQYPQIKKALSSLPESVQAIEHLVYSNPTESRELHLNIYRPKDNSKYPVLLMVHGGGWSSGDLSLQIPMAQQIATKGYVTIPVEYRLSPEAIYPAALFDLKTAIRWIRANADTYGIDTCKIAISGCSAGGHLAMLTGITNGQAAYENPKEYHQYSSKVHAIINIDGISDFSGDELAASRISLSKNKTPASVKWLGSTYEEDKEVWEAASPIHHVTNQSPPVCFINSSIPRFHGGRDEIIEKLSTLNIYTEVHTLEDTPHPFWLFHPWFNTTLRYMVNFLDQTFKSKTNDF</sequence>
<dbReference type="PANTHER" id="PTHR48081">
    <property type="entry name" value="AB HYDROLASE SUPERFAMILY PROTEIN C4A8.06C"/>
    <property type="match status" value="1"/>
</dbReference>
<name>A0A212JX88_9BACT</name>
<proteinExistence type="predicted"/>
<organism evidence="4">
    <name type="scientific">uncultured Dysgonomonas sp</name>
    <dbReference type="NCBI Taxonomy" id="206096"/>
    <lineage>
        <taxon>Bacteria</taxon>
        <taxon>Pseudomonadati</taxon>
        <taxon>Bacteroidota</taxon>
        <taxon>Bacteroidia</taxon>
        <taxon>Bacteroidales</taxon>
        <taxon>Dysgonomonadaceae</taxon>
        <taxon>Dysgonomonas</taxon>
        <taxon>environmental samples</taxon>
    </lineage>
</organism>
<keyword evidence="1" id="KW-0378">Hydrolase</keyword>
<reference evidence="4" key="1">
    <citation type="submission" date="2016-04" db="EMBL/GenBank/DDBJ databases">
        <authorList>
            <person name="Evans L.H."/>
            <person name="Alamgir A."/>
            <person name="Owens N."/>
            <person name="Weber N.D."/>
            <person name="Virtaneva K."/>
            <person name="Barbian K."/>
            <person name="Babar A."/>
            <person name="Rosenke K."/>
        </authorList>
    </citation>
    <scope>NUCLEOTIDE SEQUENCE</scope>
    <source>
        <strain evidence="4">86-1</strain>
    </source>
</reference>
<dbReference type="EMBL" id="FLUM01000003">
    <property type="protein sequence ID" value="SBW03988.1"/>
    <property type="molecule type" value="Genomic_DNA"/>
</dbReference>
<dbReference type="InterPro" id="IPR049492">
    <property type="entry name" value="BD-FAE-like_dom"/>
</dbReference>
<dbReference type="InterPro" id="IPR050300">
    <property type="entry name" value="GDXG_lipolytic_enzyme"/>
</dbReference>
<evidence type="ECO:0000313" key="4">
    <source>
        <dbReference type="EMBL" id="SBW03988.1"/>
    </source>
</evidence>